<dbReference type="RefSeq" id="WP_204469964.1">
    <property type="nucleotide sequence ID" value="NZ_JACLYU010000296.1"/>
</dbReference>
<sequence length="85" mass="8640">MIPRTVLSAIPTPSTARSSSSRVAGAAPGSPGRPRRFGRNAPAPSPRHKRHQLSSEAMFATPNPLIASGLAMPSPTTALAAASLA</sequence>
<name>A0A938WZV3_9BIFI</name>
<reference evidence="2" key="1">
    <citation type="submission" date="2020-08" db="EMBL/GenBank/DDBJ databases">
        <authorList>
            <person name="Cejkova D."/>
            <person name="Kubasova T."/>
            <person name="Jahodarova E."/>
            <person name="Rychlik I."/>
        </authorList>
    </citation>
    <scope>NUCLEOTIDE SEQUENCE</scope>
    <source>
        <strain evidence="2">An836</strain>
    </source>
</reference>
<feature type="non-terminal residue" evidence="2">
    <location>
        <position position="85"/>
    </location>
</feature>
<evidence type="ECO:0000256" key="1">
    <source>
        <dbReference type="SAM" id="MobiDB-lite"/>
    </source>
</evidence>
<dbReference type="EMBL" id="JACLYU010000296">
    <property type="protein sequence ID" value="MBM6700708.1"/>
    <property type="molecule type" value="Genomic_DNA"/>
</dbReference>
<proteinExistence type="predicted"/>
<comment type="caution">
    <text evidence="2">The sequence shown here is derived from an EMBL/GenBank/DDBJ whole genome shotgun (WGS) entry which is preliminary data.</text>
</comment>
<accession>A0A938WZV3</accession>
<organism evidence="2 3">
    <name type="scientific">Bifidobacterium pullorum subsp. saeculare</name>
    <dbReference type="NCBI Taxonomy" id="78257"/>
    <lineage>
        <taxon>Bacteria</taxon>
        <taxon>Bacillati</taxon>
        <taxon>Actinomycetota</taxon>
        <taxon>Actinomycetes</taxon>
        <taxon>Bifidobacteriales</taxon>
        <taxon>Bifidobacteriaceae</taxon>
        <taxon>Bifidobacterium</taxon>
    </lineage>
</organism>
<evidence type="ECO:0000313" key="2">
    <source>
        <dbReference type="EMBL" id="MBM6700708.1"/>
    </source>
</evidence>
<dbReference type="AlphaFoldDB" id="A0A938WZV3"/>
<evidence type="ECO:0000313" key="3">
    <source>
        <dbReference type="Proteomes" id="UP000718821"/>
    </source>
</evidence>
<reference evidence="2" key="2">
    <citation type="journal article" date="2021" name="Sci. Rep.">
        <title>The distribution of antibiotic resistance genes in chicken gut microbiota commensals.</title>
        <authorList>
            <person name="Juricova H."/>
            <person name="Matiasovicova J."/>
            <person name="Kubasova T."/>
            <person name="Cejkova D."/>
            <person name="Rychlik I."/>
        </authorList>
    </citation>
    <scope>NUCLEOTIDE SEQUENCE</scope>
    <source>
        <strain evidence="2">An836</strain>
    </source>
</reference>
<feature type="region of interest" description="Disordered" evidence="1">
    <location>
        <begin position="1"/>
        <end position="60"/>
    </location>
</feature>
<feature type="compositionally biased region" description="Low complexity" evidence="1">
    <location>
        <begin position="8"/>
        <end position="32"/>
    </location>
</feature>
<dbReference type="Proteomes" id="UP000718821">
    <property type="component" value="Unassembled WGS sequence"/>
</dbReference>
<keyword evidence="3" id="KW-1185">Reference proteome</keyword>
<gene>
    <name evidence="2" type="ORF">H7U32_10550</name>
</gene>
<protein>
    <submittedName>
        <fullName evidence="2">Uncharacterized protein</fullName>
    </submittedName>
</protein>